<dbReference type="PANTHER" id="PTHR21666">
    <property type="entry name" value="PEPTIDASE-RELATED"/>
    <property type="match status" value="1"/>
</dbReference>
<feature type="domain" description="LysM" evidence="2">
    <location>
        <begin position="24"/>
        <end position="68"/>
    </location>
</feature>
<evidence type="ECO:0000256" key="1">
    <source>
        <dbReference type="ARBA" id="ARBA00038420"/>
    </source>
</evidence>
<evidence type="ECO:0000259" key="2">
    <source>
        <dbReference type="PROSITE" id="PS51782"/>
    </source>
</evidence>
<dbReference type="GO" id="GO:0004222">
    <property type="term" value="F:metalloendopeptidase activity"/>
    <property type="evidence" value="ECO:0007669"/>
    <property type="project" value="TreeGrafter"/>
</dbReference>
<dbReference type="EMBL" id="UINC01107458">
    <property type="protein sequence ID" value="SVC72843.1"/>
    <property type="molecule type" value="Genomic_DNA"/>
</dbReference>
<dbReference type="CDD" id="cd12797">
    <property type="entry name" value="M23_peptidase"/>
    <property type="match status" value="1"/>
</dbReference>
<dbReference type="Pfam" id="PF01551">
    <property type="entry name" value="Peptidase_M23"/>
    <property type="match status" value="1"/>
</dbReference>
<dbReference type="PANTHER" id="PTHR21666:SF263">
    <property type="entry name" value="MUREIN HYDROLASE ACTIVATOR NLPD"/>
    <property type="match status" value="1"/>
</dbReference>
<gene>
    <name evidence="3" type="ORF">METZ01_LOCUS325697</name>
</gene>
<sequence length="252" mass="27294">WRAPPFQSSTVAIDPVLAPRSYGSVYVVKKGDTAYRIARCHGVKLRSLVAVNEMTAPYLITVGQRIKVPSTRIKPSCLVNTPSSSKQADTMPSNLASENFDVSLVVAPPALPVDEPISLRKPPLRAGSTFLWPVRGELLSDFGPKPGNRRNDGINISAPIGSPVRAAENGVVAYAGNELRGYGNLLLVRHDGGWVTAYAHNSELLVERGVVVGRGEVIARVGKSGNVDRPQAHFELRRGDEAVDPHEYLSWK</sequence>
<comment type="similarity">
    <text evidence="1">Belongs to the E.coli NlpD/Haemophilus LppB family.</text>
</comment>
<dbReference type="Gene3D" id="3.10.350.10">
    <property type="entry name" value="LysM domain"/>
    <property type="match status" value="1"/>
</dbReference>
<protein>
    <recommendedName>
        <fullName evidence="2">LysM domain-containing protein</fullName>
    </recommendedName>
</protein>
<evidence type="ECO:0000313" key="3">
    <source>
        <dbReference type="EMBL" id="SVC72843.1"/>
    </source>
</evidence>
<dbReference type="Gene3D" id="2.70.70.10">
    <property type="entry name" value="Glucose Permease (Domain IIA)"/>
    <property type="match status" value="1"/>
</dbReference>
<dbReference type="PROSITE" id="PS51782">
    <property type="entry name" value="LYSM"/>
    <property type="match status" value="1"/>
</dbReference>
<accession>A0A382PHH5</accession>
<dbReference type="InterPro" id="IPR018392">
    <property type="entry name" value="LysM"/>
</dbReference>
<dbReference type="CDD" id="cd00118">
    <property type="entry name" value="LysM"/>
    <property type="match status" value="1"/>
</dbReference>
<dbReference type="Pfam" id="PF01476">
    <property type="entry name" value="LysM"/>
    <property type="match status" value="1"/>
</dbReference>
<dbReference type="AlphaFoldDB" id="A0A382PHH5"/>
<name>A0A382PHH5_9ZZZZ</name>
<dbReference type="SMART" id="SM00257">
    <property type="entry name" value="LysM"/>
    <property type="match status" value="1"/>
</dbReference>
<dbReference type="InterPro" id="IPR036779">
    <property type="entry name" value="LysM_dom_sf"/>
</dbReference>
<feature type="non-terminal residue" evidence="3">
    <location>
        <position position="1"/>
    </location>
</feature>
<organism evidence="3">
    <name type="scientific">marine metagenome</name>
    <dbReference type="NCBI Taxonomy" id="408172"/>
    <lineage>
        <taxon>unclassified sequences</taxon>
        <taxon>metagenomes</taxon>
        <taxon>ecological metagenomes</taxon>
    </lineage>
</organism>
<dbReference type="InterPro" id="IPR011055">
    <property type="entry name" value="Dup_hybrid_motif"/>
</dbReference>
<dbReference type="InterPro" id="IPR016047">
    <property type="entry name" value="M23ase_b-sheet_dom"/>
</dbReference>
<dbReference type="InterPro" id="IPR050570">
    <property type="entry name" value="Cell_wall_metabolism_enzyme"/>
</dbReference>
<dbReference type="SUPFAM" id="SSF51261">
    <property type="entry name" value="Duplicated hybrid motif"/>
    <property type="match status" value="1"/>
</dbReference>
<proteinExistence type="inferred from homology"/>
<reference evidence="3" key="1">
    <citation type="submission" date="2018-05" db="EMBL/GenBank/DDBJ databases">
        <authorList>
            <person name="Lanie J.A."/>
            <person name="Ng W.-L."/>
            <person name="Kazmierczak K.M."/>
            <person name="Andrzejewski T.M."/>
            <person name="Davidsen T.M."/>
            <person name="Wayne K.J."/>
            <person name="Tettelin H."/>
            <person name="Glass J.I."/>
            <person name="Rusch D."/>
            <person name="Podicherti R."/>
            <person name="Tsui H.-C.T."/>
            <person name="Winkler M.E."/>
        </authorList>
    </citation>
    <scope>NUCLEOTIDE SEQUENCE</scope>
</reference>